<comment type="caution">
    <text evidence="1">The sequence shown here is derived from an EMBL/GenBank/DDBJ whole genome shotgun (WGS) entry which is preliminary data.</text>
</comment>
<dbReference type="EMBL" id="JAVDVW010000002">
    <property type="protein sequence ID" value="MDR7100686.1"/>
    <property type="molecule type" value="Genomic_DNA"/>
</dbReference>
<accession>A0ABU1VT65</accession>
<reference evidence="1 2" key="1">
    <citation type="submission" date="2023-07" db="EMBL/GenBank/DDBJ databases">
        <title>Sorghum-associated microbial communities from plants grown in Nebraska, USA.</title>
        <authorList>
            <person name="Schachtman D."/>
        </authorList>
    </citation>
    <scope>NUCLEOTIDE SEQUENCE [LARGE SCALE GENOMIC DNA]</scope>
    <source>
        <strain evidence="1 2">BE187</strain>
    </source>
</reference>
<proteinExistence type="predicted"/>
<dbReference type="InterPro" id="IPR010239">
    <property type="entry name" value="CHP02001"/>
</dbReference>
<sequence length="202" mass="22438">MTSDYRWRGISLSDEAPALQLGLAYDAAGGWYAGAMLSSVRRPFGTEADLQAIAYAGYARRMRGNLSWDAGAEYAALVGESDYNYPEFHVGLASQRLGARLSYAPRYPDRDVPAVYFELNGNHPMGRRLRLLGHLGWQRRGEDGDDGGDTRVDAQVGLGIAFEPFDLRIAWSQVSGRDERARQYPIEGNDDSGWIVTLSRAW</sequence>
<dbReference type="NCBIfam" id="TIGR02001">
    <property type="entry name" value="gcw_chp"/>
    <property type="match status" value="1"/>
</dbReference>
<name>A0ABU1VT65_9GAMM</name>
<protein>
    <submittedName>
        <fullName evidence="1">Uncharacterized protein (TIGR02001 family)</fullName>
    </submittedName>
</protein>
<evidence type="ECO:0000313" key="2">
    <source>
        <dbReference type="Proteomes" id="UP001267878"/>
    </source>
</evidence>
<keyword evidence="2" id="KW-1185">Reference proteome</keyword>
<dbReference type="Proteomes" id="UP001267878">
    <property type="component" value="Unassembled WGS sequence"/>
</dbReference>
<organism evidence="1 2">
    <name type="scientific">Agrilutibacter niabensis</name>
    <dbReference type="NCBI Taxonomy" id="380628"/>
    <lineage>
        <taxon>Bacteria</taxon>
        <taxon>Pseudomonadati</taxon>
        <taxon>Pseudomonadota</taxon>
        <taxon>Gammaproteobacteria</taxon>
        <taxon>Lysobacterales</taxon>
        <taxon>Lysobacteraceae</taxon>
        <taxon>Agrilutibacter</taxon>
    </lineage>
</organism>
<gene>
    <name evidence="1" type="ORF">J2X04_003067</name>
</gene>
<dbReference type="Pfam" id="PF09694">
    <property type="entry name" value="Gcw_chp"/>
    <property type="match status" value="1"/>
</dbReference>
<evidence type="ECO:0000313" key="1">
    <source>
        <dbReference type="EMBL" id="MDR7100686.1"/>
    </source>
</evidence>